<evidence type="ECO:0000313" key="3">
    <source>
        <dbReference type="Proteomes" id="UP001371305"/>
    </source>
</evidence>
<name>A0ABU9ARU3_9BACT</name>
<feature type="domain" description="Resolvase/invertase-type recombinase catalytic" evidence="1">
    <location>
        <begin position="4"/>
        <end position="153"/>
    </location>
</feature>
<dbReference type="PROSITE" id="PS51736">
    <property type="entry name" value="RECOMBINASES_3"/>
    <property type="match status" value="1"/>
</dbReference>
<protein>
    <submittedName>
        <fullName evidence="2">Recombinase family protein</fullName>
    </submittedName>
</protein>
<dbReference type="RefSeq" id="WP_341404023.1">
    <property type="nucleotide sequence ID" value="NZ_JBBUKT010000002.1"/>
</dbReference>
<gene>
    <name evidence="2" type="ORF">WKV53_08045</name>
</gene>
<dbReference type="InterPro" id="IPR006119">
    <property type="entry name" value="Resolv_N"/>
</dbReference>
<dbReference type="Gene3D" id="3.40.50.1390">
    <property type="entry name" value="Resolvase, N-terminal catalytic domain"/>
    <property type="match status" value="1"/>
</dbReference>
<dbReference type="Proteomes" id="UP001371305">
    <property type="component" value="Unassembled WGS sequence"/>
</dbReference>
<dbReference type="SUPFAM" id="SSF53041">
    <property type="entry name" value="Resolvase-like"/>
    <property type="match status" value="1"/>
</dbReference>
<dbReference type="InterPro" id="IPR050639">
    <property type="entry name" value="SSR_resolvase"/>
</dbReference>
<comment type="caution">
    <text evidence="2">The sequence shown here is derived from an EMBL/GenBank/DDBJ whole genome shotgun (WGS) entry which is preliminary data.</text>
</comment>
<sequence>MIIPVAILVRVSTAKQETDRQVSELSAYALAKGYEIIEVCREEVSGKASHAARHGLHRVEELVRTGAVRKVLVHEVTRLARRNSVAHAFVETLEELGVSLYWHQQGIETLLPNGKRNPAAAIMFALLAEMARAEVETLSERIKSGLAEARRKGRKIGRPLGSSLESAEFLAKHQDIRRRLREGHSIRNTAKITGKGISTVQRVKAALHGDG</sequence>
<organism evidence="2 3">
    <name type="scientific">Luteolibacter soli</name>
    <dbReference type="NCBI Taxonomy" id="3135280"/>
    <lineage>
        <taxon>Bacteria</taxon>
        <taxon>Pseudomonadati</taxon>
        <taxon>Verrucomicrobiota</taxon>
        <taxon>Verrucomicrobiia</taxon>
        <taxon>Verrucomicrobiales</taxon>
        <taxon>Verrucomicrobiaceae</taxon>
        <taxon>Luteolibacter</taxon>
    </lineage>
</organism>
<dbReference type="Pfam" id="PF00239">
    <property type="entry name" value="Resolvase"/>
    <property type="match status" value="1"/>
</dbReference>
<proteinExistence type="predicted"/>
<keyword evidence="3" id="KW-1185">Reference proteome</keyword>
<dbReference type="SMART" id="SM00857">
    <property type="entry name" value="Resolvase"/>
    <property type="match status" value="1"/>
</dbReference>
<dbReference type="InterPro" id="IPR036162">
    <property type="entry name" value="Resolvase-like_N_sf"/>
</dbReference>
<dbReference type="EMBL" id="JBBUKT010000002">
    <property type="protein sequence ID" value="MEK7950443.1"/>
    <property type="molecule type" value="Genomic_DNA"/>
</dbReference>
<dbReference type="PANTHER" id="PTHR30461:SF19">
    <property type="entry name" value="SITE-SPECIFIC RECOMBINASE RESOLVASE FAMILY"/>
    <property type="match status" value="1"/>
</dbReference>
<accession>A0ABU9ARU3</accession>
<dbReference type="PANTHER" id="PTHR30461">
    <property type="entry name" value="DNA-INVERTASE FROM LAMBDOID PROPHAGE"/>
    <property type="match status" value="1"/>
</dbReference>
<reference evidence="2 3" key="1">
    <citation type="submission" date="2024-04" db="EMBL/GenBank/DDBJ databases">
        <title>Luteolibacter sp. isolated from soil.</title>
        <authorList>
            <person name="An J."/>
        </authorList>
    </citation>
    <scope>NUCLEOTIDE SEQUENCE [LARGE SCALE GENOMIC DNA]</scope>
    <source>
        <strain evidence="2 3">Y139</strain>
    </source>
</reference>
<evidence type="ECO:0000259" key="1">
    <source>
        <dbReference type="PROSITE" id="PS51736"/>
    </source>
</evidence>
<dbReference type="CDD" id="cd00338">
    <property type="entry name" value="Ser_Recombinase"/>
    <property type="match status" value="1"/>
</dbReference>
<evidence type="ECO:0000313" key="2">
    <source>
        <dbReference type="EMBL" id="MEK7950443.1"/>
    </source>
</evidence>